<protein>
    <recommendedName>
        <fullName evidence="3">Secreted protein</fullName>
    </recommendedName>
</protein>
<dbReference type="Proteomes" id="UP001243009">
    <property type="component" value="Unassembled WGS sequence"/>
</dbReference>
<dbReference type="EMBL" id="JAUTWS010000089">
    <property type="protein sequence ID" value="MDO9713438.1"/>
    <property type="molecule type" value="Genomic_DNA"/>
</dbReference>
<keyword evidence="2" id="KW-1185">Reference proteome</keyword>
<evidence type="ECO:0000313" key="1">
    <source>
        <dbReference type="EMBL" id="MDO9713438.1"/>
    </source>
</evidence>
<organism evidence="1 2">
    <name type="scientific">Paracraurococcus lichenis</name>
    <dbReference type="NCBI Taxonomy" id="3064888"/>
    <lineage>
        <taxon>Bacteria</taxon>
        <taxon>Pseudomonadati</taxon>
        <taxon>Pseudomonadota</taxon>
        <taxon>Alphaproteobacteria</taxon>
        <taxon>Acetobacterales</taxon>
        <taxon>Roseomonadaceae</taxon>
        <taxon>Paracraurococcus</taxon>
    </lineage>
</organism>
<sequence>MALTLRAVFRLALRQAKGLIGFIAVPSAAAETTPTQRDVRLRCIAKRGCTGWRKVSGHNDHALIAADISRWKRVIGGELRSQTDGRQATEVSIATGVLNRMPELVCQNYVRFT</sequence>
<name>A0ABT9EBU1_9PROT</name>
<comment type="caution">
    <text evidence="1">The sequence shown here is derived from an EMBL/GenBank/DDBJ whole genome shotgun (WGS) entry which is preliminary data.</text>
</comment>
<evidence type="ECO:0008006" key="3">
    <source>
        <dbReference type="Google" id="ProtNLM"/>
    </source>
</evidence>
<gene>
    <name evidence="1" type="ORF">Q7A36_34240</name>
</gene>
<proteinExistence type="predicted"/>
<reference evidence="1 2" key="1">
    <citation type="submission" date="2023-08" db="EMBL/GenBank/DDBJ databases">
        <title>The draft genome sequence of Paracraurococcus sp. LOR1-02.</title>
        <authorList>
            <person name="Kingkaew E."/>
            <person name="Tanasupawat S."/>
        </authorList>
    </citation>
    <scope>NUCLEOTIDE SEQUENCE [LARGE SCALE GENOMIC DNA]</scope>
    <source>
        <strain evidence="1 2">LOR1-02</strain>
    </source>
</reference>
<dbReference type="RefSeq" id="WP_305108293.1">
    <property type="nucleotide sequence ID" value="NZ_JAUTWS010000089.1"/>
</dbReference>
<accession>A0ABT9EBU1</accession>
<evidence type="ECO:0000313" key="2">
    <source>
        <dbReference type="Proteomes" id="UP001243009"/>
    </source>
</evidence>